<protein>
    <submittedName>
        <fullName evidence="1">Uncharacterized protein</fullName>
    </submittedName>
</protein>
<keyword evidence="2" id="KW-1185">Reference proteome</keyword>
<dbReference type="AlphaFoldDB" id="A0A5D0NUE7"/>
<comment type="caution">
    <text evidence="1">The sequence shown here is derived from an EMBL/GenBank/DDBJ whole genome shotgun (WGS) entry which is preliminary data.</text>
</comment>
<evidence type="ECO:0000313" key="1">
    <source>
        <dbReference type="EMBL" id="TYB47798.1"/>
    </source>
</evidence>
<accession>A0A5D0NUE7</accession>
<dbReference type="RefSeq" id="WP_067892954.1">
    <property type="nucleotide sequence ID" value="NZ_VSFG01000001.1"/>
</dbReference>
<gene>
    <name evidence="1" type="ORF">FXF69_00630</name>
</gene>
<organism evidence="1 2">
    <name type="scientific">Actinomadura chibensis</name>
    <dbReference type="NCBI Taxonomy" id="392828"/>
    <lineage>
        <taxon>Bacteria</taxon>
        <taxon>Bacillati</taxon>
        <taxon>Actinomycetota</taxon>
        <taxon>Actinomycetes</taxon>
        <taxon>Streptosporangiales</taxon>
        <taxon>Thermomonosporaceae</taxon>
        <taxon>Actinomadura</taxon>
    </lineage>
</organism>
<sequence length="66" mass="6709">MTRPDPRHKPLLTPRTALVLLLAVLSGIGAGLLALAADHGAAESIMTGCGAAAAGVPFFDQLITEE</sequence>
<evidence type="ECO:0000313" key="2">
    <source>
        <dbReference type="Proteomes" id="UP000323380"/>
    </source>
</evidence>
<dbReference type="STRING" id="1220554.GCA_001552135_03785"/>
<proteinExistence type="predicted"/>
<reference evidence="1 2" key="1">
    <citation type="submission" date="2019-08" db="EMBL/GenBank/DDBJ databases">
        <title>Actinomadura sp. nov. CYP1-5 isolated from mountain soil.</title>
        <authorList>
            <person name="Songsumanus A."/>
            <person name="Kuncharoen N."/>
            <person name="Kudo T."/>
            <person name="Yuki M."/>
            <person name="Igarashi Y."/>
            <person name="Tanasupawat S."/>
        </authorList>
    </citation>
    <scope>NUCLEOTIDE SEQUENCE [LARGE SCALE GENOMIC DNA]</scope>
    <source>
        <strain evidence="1 2">JCM 14158</strain>
    </source>
</reference>
<dbReference type="EMBL" id="VSFG01000001">
    <property type="protein sequence ID" value="TYB47798.1"/>
    <property type="molecule type" value="Genomic_DNA"/>
</dbReference>
<dbReference type="Proteomes" id="UP000323380">
    <property type="component" value="Unassembled WGS sequence"/>
</dbReference>
<name>A0A5D0NUE7_9ACTN</name>